<feature type="coiled-coil region" evidence="1">
    <location>
        <begin position="111"/>
        <end position="138"/>
    </location>
</feature>
<reference evidence="3 4" key="1">
    <citation type="submission" date="2020-08" db="EMBL/GenBank/DDBJ databases">
        <title>Genomic Encyclopedia of Type Strains, Phase IV (KMG-IV): sequencing the most valuable type-strain genomes for metagenomic binning, comparative biology and taxonomic classification.</title>
        <authorList>
            <person name="Goeker M."/>
        </authorList>
    </citation>
    <scope>NUCLEOTIDE SEQUENCE [LARGE SCALE GENOMIC DNA]</scope>
    <source>
        <strain evidence="3 4">DSM 105721</strain>
    </source>
</reference>
<dbReference type="EMBL" id="JACIES010000005">
    <property type="protein sequence ID" value="MBB4026538.1"/>
    <property type="molecule type" value="Genomic_DNA"/>
</dbReference>
<feature type="transmembrane region" description="Helical" evidence="2">
    <location>
        <begin position="92"/>
        <end position="111"/>
    </location>
</feature>
<accession>A0A7W6HY18</accession>
<dbReference type="OrthoDB" id="9813525at2"/>
<dbReference type="Proteomes" id="UP000546007">
    <property type="component" value="Unassembled WGS sequence"/>
</dbReference>
<evidence type="ECO:0000256" key="1">
    <source>
        <dbReference type="SAM" id="Coils"/>
    </source>
</evidence>
<keyword evidence="2" id="KW-1133">Transmembrane helix</keyword>
<name>A0A7W6HY18_9BACT</name>
<dbReference type="GeneID" id="93101824"/>
<sequence>MEELTLTTPSILFSAISLIMLAYTNRFLAYAQVIRNLKGEHENRPSAMTKLQLDNLRKRLYMARSMQIYGVISLLLCVVCTFFIYIGLQTLAIYTFGVALLLLVISLGISVKEILISVKALEFRLDNVEAEKESEKQK</sequence>
<keyword evidence="1" id="KW-0175">Coiled coil</keyword>
<evidence type="ECO:0008006" key="5">
    <source>
        <dbReference type="Google" id="ProtNLM"/>
    </source>
</evidence>
<feature type="transmembrane region" description="Helical" evidence="2">
    <location>
        <begin position="6"/>
        <end position="28"/>
    </location>
</feature>
<protein>
    <recommendedName>
        <fullName evidence="5">DUF2721 domain-containing protein</fullName>
    </recommendedName>
</protein>
<comment type="caution">
    <text evidence="3">The sequence shown here is derived from an EMBL/GenBank/DDBJ whole genome shotgun (WGS) entry which is preliminary data.</text>
</comment>
<dbReference type="Pfam" id="PF11026">
    <property type="entry name" value="DUF2721"/>
    <property type="match status" value="1"/>
</dbReference>
<dbReference type="InterPro" id="IPR021279">
    <property type="entry name" value="DUF2721"/>
</dbReference>
<keyword evidence="4" id="KW-1185">Reference proteome</keyword>
<keyword evidence="2" id="KW-0472">Membrane</keyword>
<gene>
    <name evidence="3" type="ORF">GGR14_002332</name>
</gene>
<dbReference type="AlphaFoldDB" id="A0A7W6HY18"/>
<keyword evidence="2" id="KW-0812">Transmembrane</keyword>
<evidence type="ECO:0000313" key="3">
    <source>
        <dbReference type="EMBL" id="MBB4026538.1"/>
    </source>
</evidence>
<organism evidence="3 4">
    <name type="scientific">Butyricimonas faecihominis</name>
    <dbReference type="NCBI Taxonomy" id="1472416"/>
    <lineage>
        <taxon>Bacteria</taxon>
        <taxon>Pseudomonadati</taxon>
        <taxon>Bacteroidota</taxon>
        <taxon>Bacteroidia</taxon>
        <taxon>Bacteroidales</taxon>
        <taxon>Odoribacteraceae</taxon>
        <taxon>Butyricimonas</taxon>
    </lineage>
</organism>
<feature type="transmembrane region" description="Helical" evidence="2">
    <location>
        <begin position="66"/>
        <end position="86"/>
    </location>
</feature>
<evidence type="ECO:0000313" key="4">
    <source>
        <dbReference type="Proteomes" id="UP000546007"/>
    </source>
</evidence>
<evidence type="ECO:0000256" key="2">
    <source>
        <dbReference type="SAM" id="Phobius"/>
    </source>
</evidence>
<proteinExistence type="predicted"/>
<dbReference type="RefSeq" id="WP_124316700.1">
    <property type="nucleotide sequence ID" value="NZ_AP028155.1"/>
</dbReference>